<sequence length="287" mass="31100">MILKVRHFGERARHQLPDPCSIRISLLFVLLMIVVPQPSRGEDLSALFDPNTIVSAGGFVGAGPRFQGGRETGLWGLPYLSFRKADEPREWWSPDDALDATLIGQGRAQAGAVLDVREGRHVNDDRRLAGLPRLPVTVGLGLFGEIWPIADTLRLRAEVTQGVRAHDGLIAKLGADLVGRFGRFTLSAGPRFVLGDEAAMRLDFDVPVATTLVNPILSPYRAAAGPRSGGVTAAVSYDLTEAWQLLSYVRYDRLMASASDSPITRRIGTSNQLTVAAGAIYSFRLSP</sequence>
<keyword evidence="4" id="KW-0472">Membrane</keyword>
<protein>
    <submittedName>
        <fullName evidence="6">Outer membrane scaffolding protein for murein synthesis, MipA/OmpV family</fullName>
    </submittedName>
</protein>
<evidence type="ECO:0000256" key="4">
    <source>
        <dbReference type="ARBA" id="ARBA00023136"/>
    </source>
</evidence>
<dbReference type="PANTHER" id="PTHR38776">
    <property type="entry name" value="MLTA-INTERACTING PROTEIN-RELATED"/>
    <property type="match status" value="1"/>
</dbReference>
<dbReference type="STRING" id="582672.SAMN05216360_11378"/>
<dbReference type="InterPro" id="IPR010583">
    <property type="entry name" value="MipA"/>
</dbReference>
<dbReference type="AlphaFoldDB" id="A0A1H0FSV7"/>
<dbReference type="Proteomes" id="UP000198704">
    <property type="component" value="Unassembled WGS sequence"/>
</dbReference>
<organism evidence="6 7">
    <name type="scientific">Methylobacterium phyllostachyos</name>
    <dbReference type="NCBI Taxonomy" id="582672"/>
    <lineage>
        <taxon>Bacteria</taxon>
        <taxon>Pseudomonadati</taxon>
        <taxon>Pseudomonadota</taxon>
        <taxon>Alphaproteobacteria</taxon>
        <taxon>Hyphomicrobiales</taxon>
        <taxon>Methylobacteriaceae</taxon>
        <taxon>Methylobacterium</taxon>
    </lineage>
</organism>
<dbReference type="Pfam" id="PF06629">
    <property type="entry name" value="MipA"/>
    <property type="match status" value="1"/>
</dbReference>
<gene>
    <name evidence="6" type="ORF">SAMN05216360_11378</name>
</gene>
<accession>A0A1H0FSV7</accession>
<dbReference type="RefSeq" id="WP_143012290.1">
    <property type="nucleotide sequence ID" value="NZ_FNHS01000013.1"/>
</dbReference>
<reference evidence="7" key="1">
    <citation type="submission" date="2016-10" db="EMBL/GenBank/DDBJ databases">
        <authorList>
            <person name="Varghese N."/>
            <person name="Submissions S."/>
        </authorList>
    </citation>
    <scope>NUCLEOTIDE SEQUENCE [LARGE SCALE GENOMIC DNA]</scope>
    <source>
        <strain evidence="7">BL47</strain>
    </source>
</reference>
<dbReference type="EMBL" id="FNHS01000013">
    <property type="protein sequence ID" value="SDN97736.1"/>
    <property type="molecule type" value="Genomic_DNA"/>
</dbReference>
<name>A0A1H0FSV7_9HYPH</name>
<evidence type="ECO:0000313" key="7">
    <source>
        <dbReference type="Proteomes" id="UP000198704"/>
    </source>
</evidence>
<dbReference type="OrthoDB" id="5462484at2"/>
<evidence type="ECO:0000256" key="5">
    <source>
        <dbReference type="ARBA" id="ARBA00023237"/>
    </source>
</evidence>
<comment type="similarity">
    <text evidence="2">Belongs to the MipA/OmpV family.</text>
</comment>
<keyword evidence="5" id="KW-0998">Cell outer membrane</keyword>
<evidence type="ECO:0000256" key="1">
    <source>
        <dbReference type="ARBA" id="ARBA00004442"/>
    </source>
</evidence>
<evidence type="ECO:0000256" key="3">
    <source>
        <dbReference type="ARBA" id="ARBA00022729"/>
    </source>
</evidence>
<comment type="subcellular location">
    <subcellularLocation>
        <location evidence="1">Cell outer membrane</location>
    </subcellularLocation>
</comment>
<dbReference type="GO" id="GO:0009279">
    <property type="term" value="C:cell outer membrane"/>
    <property type="evidence" value="ECO:0007669"/>
    <property type="project" value="UniProtKB-SubCell"/>
</dbReference>
<evidence type="ECO:0000313" key="6">
    <source>
        <dbReference type="EMBL" id="SDN97736.1"/>
    </source>
</evidence>
<keyword evidence="7" id="KW-1185">Reference proteome</keyword>
<proteinExistence type="inferred from homology"/>
<dbReference type="PANTHER" id="PTHR38776:SF1">
    <property type="entry name" value="MLTA-INTERACTING PROTEIN-RELATED"/>
    <property type="match status" value="1"/>
</dbReference>
<evidence type="ECO:0000256" key="2">
    <source>
        <dbReference type="ARBA" id="ARBA00005722"/>
    </source>
</evidence>
<keyword evidence="3" id="KW-0732">Signal</keyword>